<keyword evidence="13" id="KW-1185">Reference proteome</keyword>
<comment type="subunit">
    <text evidence="11">Monomer.</text>
</comment>
<evidence type="ECO:0000313" key="13">
    <source>
        <dbReference type="Proteomes" id="UP000325292"/>
    </source>
</evidence>
<dbReference type="PANTHER" id="PTHR21087">
    <property type="entry name" value="SHIKIMATE KINASE"/>
    <property type="match status" value="1"/>
</dbReference>
<feature type="binding site" evidence="11">
    <location>
        <position position="138"/>
    </location>
    <ligand>
        <name>substrate</name>
    </ligand>
</feature>
<evidence type="ECO:0000256" key="9">
    <source>
        <dbReference type="ARBA" id="ARBA00023141"/>
    </source>
</evidence>
<dbReference type="HAMAP" id="MF_00109">
    <property type="entry name" value="Shikimate_kinase"/>
    <property type="match status" value="1"/>
</dbReference>
<feature type="binding site" evidence="11">
    <location>
        <position position="121"/>
    </location>
    <ligand>
        <name>ATP</name>
        <dbReference type="ChEBI" id="CHEBI:30616"/>
    </ligand>
</feature>
<comment type="caution">
    <text evidence="11">Lacks conserved residue(s) required for the propagation of feature annotation.</text>
</comment>
<accession>A0ABM6RQ10</accession>
<feature type="binding site" evidence="11">
    <location>
        <position position="62"/>
    </location>
    <ligand>
        <name>substrate</name>
    </ligand>
</feature>
<dbReference type="CDD" id="cd00464">
    <property type="entry name" value="SK"/>
    <property type="match status" value="1"/>
</dbReference>
<keyword evidence="4 11" id="KW-0028">Amino-acid biosynthesis</keyword>
<evidence type="ECO:0000256" key="3">
    <source>
        <dbReference type="ARBA" id="ARBA00012154"/>
    </source>
</evidence>
<keyword evidence="8 11" id="KW-0067">ATP-binding</keyword>
<comment type="pathway">
    <text evidence="1 11">Metabolic intermediate biosynthesis; chorismate biosynthesis; chorismate from D-erythrose 4-phosphate and phosphoenolpyruvate: step 5/7.</text>
</comment>
<feature type="binding site" evidence="11">
    <location>
        <begin position="16"/>
        <end position="21"/>
    </location>
    <ligand>
        <name>ATP</name>
        <dbReference type="ChEBI" id="CHEBI:30616"/>
    </ligand>
</feature>
<dbReference type="EC" id="2.7.1.71" evidence="3 11"/>
<gene>
    <name evidence="11" type="primary">aroK</name>
    <name evidence="12" type="ORF">BXT84_05730</name>
</gene>
<keyword evidence="5 11" id="KW-0808">Transferase</keyword>
<evidence type="ECO:0000256" key="8">
    <source>
        <dbReference type="ARBA" id="ARBA00022840"/>
    </source>
</evidence>
<evidence type="ECO:0000256" key="7">
    <source>
        <dbReference type="ARBA" id="ARBA00022777"/>
    </source>
</evidence>
<dbReference type="Proteomes" id="UP000325292">
    <property type="component" value="Chromosome"/>
</dbReference>
<dbReference type="PROSITE" id="PS01128">
    <property type="entry name" value="SHIKIMATE_KINASE"/>
    <property type="match status" value="1"/>
</dbReference>
<reference evidence="12 13" key="1">
    <citation type="journal article" date="2019" name="Sci. Rep.">
        <title>Sulfobacillus thermotolerans: new insights into resistance and metabolic capacities of acidophilic chemolithotrophs.</title>
        <authorList>
            <person name="Panyushkina A.E."/>
            <person name="Babenko V.V."/>
            <person name="Nikitina A.S."/>
            <person name="Selezneva O.V."/>
            <person name="Tsaplina I.A."/>
            <person name="Letarova M.A."/>
            <person name="Kostryukova E.S."/>
            <person name="Letarov A.V."/>
        </authorList>
    </citation>
    <scope>NUCLEOTIDE SEQUENCE [LARGE SCALE GENOMIC DNA]</scope>
    <source>
        <strain evidence="12 13">Kr1</strain>
    </source>
</reference>
<dbReference type="EMBL" id="CP019454">
    <property type="protein sequence ID" value="AUW93505.1"/>
    <property type="molecule type" value="Genomic_DNA"/>
</dbReference>
<keyword evidence="9 11" id="KW-0057">Aromatic amino acid biosynthesis</keyword>
<organism evidence="12 13">
    <name type="scientific">Sulfobacillus thermotolerans</name>
    <dbReference type="NCBI Taxonomy" id="338644"/>
    <lineage>
        <taxon>Bacteria</taxon>
        <taxon>Bacillati</taxon>
        <taxon>Bacillota</taxon>
        <taxon>Clostridia</taxon>
        <taxon>Eubacteriales</taxon>
        <taxon>Clostridiales Family XVII. Incertae Sedis</taxon>
        <taxon>Sulfobacillus</taxon>
    </lineage>
</organism>
<comment type="cofactor">
    <cofactor evidence="11">
        <name>Mg(2+)</name>
        <dbReference type="ChEBI" id="CHEBI:18420"/>
    </cofactor>
    <text evidence="11">Binds 1 Mg(2+) ion per subunit.</text>
</comment>
<protein>
    <recommendedName>
        <fullName evidence="3 11">Shikimate kinase</fullName>
        <shortName evidence="11">SK</shortName>
        <ecNumber evidence="3 11">2.7.1.71</ecNumber>
    </recommendedName>
</protein>
<evidence type="ECO:0000256" key="1">
    <source>
        <dbReference type="ARBA" id="ARBA00004842"/>
    </source>
</evidence>
<comment type="similarity">
    <text evidence="2 11">Belongs to the shikimate kinase family.</text>
</comment>
<feature type="binding site" evidence="11">
    <location>
        <position position="38"/>
    </location>
    <ligand>
        <name>substrate</name>
    </ligand>
</feature>
<evidence type="ECO:0000256" key="10">
    <source>
        <dbReference type="ARBA" id="ARBA00048567"/>
    </source>
</evidence>
<dbReference type="InterPro" id="IPR000623">
    <property type="entry name" value="Shikimate_kinase/TSH1"/>
</dbReference>
<dbReference type="PRINTS" id="PR01100">
    <property type="entry name" value="SHIKIMTKNASE"/>
</dbReference>
<comment type="function">
    <text evidence="11">Catalyzes the specific phosphorylation of the 3-hydroxyl group of shikimic acid using ATP as a cosubstrate.</text>
</comment>
<keyword evidence="11" id="KW-0963">Cytoplasm</keyword>
<dbReference type="InterPro" id="IPR027417">
    <property type="entry name" value="P-loop_NTPase"/>
</dbReference>
<keyword evidence="6 11" id="KW-0547">Nucleotide-binding</keyword>
<dbReference type="Pfam" id="PF01202">
    <property type="entry name" value="SKI"/>
    <property type="match status" value="1"/>
</dbReference>
<keyword evidence="11" id="KW-0479">Metal-binding</keyword>
<evidence type="ECO:0000256" key="6">
    <source>
        <dbReference type="ARBA" id="ARBA00022741"/>
    </source>
</evidence>
<comment type="catalytic activity">
    <reaction evidence="10 11">
        <text>shikimate + ATP = 3-phosphoshikimate + ADP + H(+)</text>
        <dbReference type="Rhea" id="RHEA:13121"/>
        <dbReference type="ChEBI" id="CHEBI:15378"/>
        <dbReference type="ChEBI" id="CHEBI:30616"/>
        <dbReference type="ChEBI" id="CHEBI:36208"/>
        <dbReference type="ChEBI" id="CHEBI:145989"/>
        <dbReference type="ChEBI" id="CHEBI:456216"/>
        <dbReference type="EC" id="2.7.1.71"/>
    </reaction>
</comment>
<feature type="binding site" evidence="11">
    <location>
        <position position="20"/>
    </location>
    <ligand>
        <name>Mg(2+)</name>
        <dbReference type="ChEBI" id="CHEBI:18420"/>
    </ligand>
</feature>
<evidence type="ECO:0000256" key="5">
    <source>
        <dbReference type="ARBA" id="ARBA00022679"/>
    </source>
</evidence>
<dbReference type="InterPro" id="IPR023000">
    <property type="entry name" value="Shikimate_kinase_CS"/>
</dbReference>
<evidence type="ECO:0000256" key="4">
    <source>
        <dbReference type="ARBA" id="ARBA00022605"/>
    </source>
</evidence>
<proteinExistence type="inferred from homology"/>
<keyword evidence="11" id="KW-0460">Magnesium</keyword>
<evidence type="ECO:0000313" key="12">
    <source>
        <dbReference type="EMBL" id="AUW93505.1"/>
    </source>
</evidence>
<dbReference type="SUPFAM" id="SSF52540">
    <property type="entry name" value="P-loop containing nucleoside triphosphate hydrolases"/>
    <property type="match status" value="1"/>
</dbReference>
<keyword evidence="7 11" id="KW-0418">Kinase</keyword>
<dbReference type="Gene3D" id="3.40.50.300">
    <property type="entry name" value="P-loop containing nucleotide triphosphate hydrolases"/>
    <property type="match status" value="1"/>
</dbReference>
<dbReference type="InterPro" id="IPR031322">
    <property type="entry name" value="Shikimate/glucono_kinase"/>
</dbReference>
<evidence type="ECO:0000256" key="11">
    <source>
        <dbReference type="HAMAP-Rule" id="MF_00109"/>
    </source>
</evidence>
<feature type="binding site" evidence="11">
    <location>
        <position position="85"/>
    </location>
    <ligand>
        <name>substrate</name>
    </ligand>
</feature>
<name>A0ABM6RQ10_9FIRM</name>
<dbReference type="PANTHER" id="PTHR21087:SF16">
    <property type="entry name" value="SHIKIMATE KINASE 1, CHLOROPLASTIC"/>
    <property type="match status" value="1"/>
</dbReference>
<comment type="subcellular location">
    <subcellularLocation>
        <location evidence="11">Cytoplasm</location>
    </subcellularLocation>
</comment>
<sequence>MDANTKRHLLLTGMMGSGKSTVGPGVAKALKWDFYDLDAEIERTAGKSVAEIFSQEGEGYFRRLEYECLESLLGSPRPSVISLGGGTLLDERSRAKVRDHWVVWLDLAPEELWRRVQKTQRPLAQKDFEAFRALYAARRPVYRETQTFYLRCDHLDPDQIVHRILPLVQEGAS</sequence>
<evidence type="ECO:0000256" key="2">
    <source>
        <dbReference type="ARBA" id="ARBA00006997"/>
    </source>
</evidence>